<dbReference type="Proteomes" id="UP001236663">
    <property type="component" value="Unassembled WGS sequence"/>
</dbReference>
<comment type="caution">
    <text evidence="1">The sequence shown here is derived from an EMBL/GenBank/DDBJ whole genome shotgun (WGS) entry which is preliminary data.</text>
</comment>
<evidence type="ECO:0000313" key="1">
    <source>
        <dbReference type="EMBL" id="MDN3687597.1"/>
    </source>
</evidence>
<proteinExistence type="predicted"/>
<name>A0ABT8C6B7_9BACT</name>
<dbReference type="RefSeq" id="WP_163385131.1">
    <property type="nucleotide sequence ID" value="NZ_JAUFQS010000006.1"/>
</dbReference>
<reference evidence="2" key="1">
    <citation type="journal article" date="2019" name="Int. J. Syst. Evol. Microbiol.">
        <title>The Global Catalogue of Microorganisms (GCM) 10K type strain sequencing project: providing services to taxonomists for standard genome sequencing and annotation.</title>
        <authorList>
            <consortium name="The Broad Institute Genomics Platform"/>
            <consortium name="The Broad Institute Genome Sequencing Center for Infectious Disease"/>
            <person name="Wu L."/>
            <person name="Ma J."/>
        </authorList>
    </citation>
    <scope>NUCLEOTIDE SEQUENCE [LARGE SCALE GENOMIC DNA]</scope>
    <source>
        <strain evidence="2">CECT 7706</strain>
    </source>
</reference>
<evidence type="ECO:0000313" key="2">
    <source>
        <dbReference type="Proteomes" id="UP001236663"/>
    </source>
</evidence>
<gene>
    <name evidence="1" type="ORF">QWZ15_07150</name>
</gene>
<sequence length="68" mass="7536">MLKTNYPTLDIRDSGRLHLTQIGSDRVDGTFEATLFGPFAENTSRGSTQISITDGSFKMKLIQNSIQD</sequence>
<accession>A0ABT8C6B7</accession>
<protein>
    <submittedName>
        <fullName evidence="1">Uncharacterized protein</fullName>
    </submittedName>
</protein>
<keyword evidence="2" id="KW-1185">Reference proteome</keyword>
<organism evidence="1 2">
    <name type="scientific">Cyclobacterium jeungdonense</name>
    <dbReference type="NCBI Taxonomy" id="708087"/>
    <lineage>
        <taxon>Bacteria</taxon>
        <taxon>Pseudomonadati</taxon>
        <taxon>Bacteroidota</taxon>
        <taxon>Cytophagia</taxon>
        <taxon>Cytophagales</taxon>
        <taxon>Cyclobacteriaceae</taxon>
        <taxon>Cyclobacterium</taxon>
    </lineage>
</organism>
<dbReference type="EMBL" id="JAUFQS010000006">
    <property type="protein sequence ID" value="MDN3687597.1"/>
    <property type="molecule type" value="Genomic_DNA"/>
</dbReference>